<dbReference type="Pfam" id="PF00566">
    <property type="entry name" value="RabGAP-TBC"/>
    <property type="match status" value="1"/>
</dbReference>
<dbReference type="InterPro" id="IPR050302">
    <property type="entry name" value="Rab_GAP_TBC_domain"/>
</dbReference>
<feature type="domain" description="Protein kinase" evidence="1">
    <location>
        <begin position="1"/>
        <end position="278"/>
    </location>
</feature>
<dbReference type="PANTHER" id="PTHR47219:SF9">
    <property type="entry name" value="GTPASE ACTIVATING PROTEIN AND CENTROSOME-ASSOCIATED, ISOFORM B"/>
    <property type="match status" value="1"/>
</dbReference>
<dbReference type="Proteomes" id="UP000030764">
    <property type="component" value="Unassembled WGS sequence"/>
</dbReference>
<evidence type="ECO:0000313" key="4">
    <source>
        <dbReference type="EMBL" id="KFD49083.1"/>
    </source>
</evidence>
<dbReference type="GO" id="GO:0005524">
    <property type="term" value="F:ATP binding"/>
    <property type="evidence" value="ECO:0007669"/>
    <property type="project" value="InterPro"/>
</dbReference>
<reference evidence="4 5" key="1">
    <citation type="journal article" date="2014" name="Nat. Genet.">
        <title>Genome and transcriptome of the porcine whipworm Trichuris suis.</title>
        <authorList>
            <person name="Jex A.R."/>
            <person name="Nejsum P."/>
            <person name="Schwarz E.M."/>
            <person name="Hu L."/>
            <person name="Young N.D."/>
            <person name="Hall R.S."/>
            <person name="Korhonen P.K."/>
            <person name="Liao S."/>
            <person name="Thamsborg S."/>
            <person name="Xia J."/>
            <person name="Xu P."/>
            <person name="Wang S."/>
            <person name="Scheerlinck J.P."/>
            <person name="Hofmann A."/>
            <person name="Sternberg P.W."/>
            <person name="Wang J."/>
            <person name="Gasser R.B."/>
        </authorList>
    </citation>
    <scope>NUCLEOTIDE SEQUENCE [LARGE SCALE GENOMIC DNA]</scope>
    <source>
        <strain evidence="4">DCEP-RM93M</strain>
    </source>
</reference>
<feature type="domain" description="Rab-GAP TBC" evidence="2">
    <location>
        <begin position="466"/>
        <end position="668"/>
    </location>
</feature>
<dbReference type="Gene3D" id="1.10.8.270">
    <property type="entry name" value="putative rabgap domain of human tbc1 domain family member 14 like domains"/>
    <property type="match status" value="1"/>
</dbReference>
<dbReference type="SMART" id="SM00220">
    <property type="entry name" value="S_TKc"/>
    <property type="match status" value="1"/>
</dbReference>
<dbReference type="GO" id="GO:0005096">
    <property type="term" value="F:GTPase activator activity"/>
    <property type="evidence" value="ECO:0007669"/>
    <property type="project" value="TreeGrafter"/>
</dbReference>
<dbReference type="Pfam" id="PF00069">
    <property type="entry name" value="Pkinase"/>
    <property type="match status" value="1"/>
</dbReference>
<dbReference type="PROSITE" id="PS50206">
    <property type="entry name" value="RHODANESE_3"/>
    <property type="match status" value="1"/>
</dbReference>
<accession>A0A085LVT7</accession>
<dbReference type="SMART" id="SM00164">
    <property type="entry name" value="TBC"/>
    <property type="match status" value="1"/>
</dbReference>
<sequence>MRLLLDGHFGVCTLVSRFELATTEYGPNGLPLTPVSISIIGRFPTLKALSSPYLCAYLDIHRGKYERVFVISEHYSKNFYSILEESSDVRLRQFVRIAFSILSGLDYLHSRGICHTLLTGETVLLSEHGTVRLSNYGLHHLTDGGKDAPLERRHDCYSAPELYANGDGKQCVGPKVDIWSLGILLLELLLYLLFYGFRVFEVELSPHVVALWLGVIQREPVLLSVLSWLQKEQRLSQEVSSLTNLPWPSGFRVLISKCLQLKPSQRPSASELLKASIFDQEEKEMVPAQLEQIFLDSSLSHIGESNQRLSDDVLSKYINEPFRLRPIDEIYFIWTLCGSKAEAILVKENVIEELPPIVCLPYLIIGDLHLLGGLKNHRRVANLNIYSLSMKNLTEKMKTVNPLVHFPLLETELQSFPRLDRSAQSLPLLVKEKDVCYQLKRTALFRRLLAAYPYTREKLISEAVFDIPPIYRGLVWAAILDIPYNITDIYSDVDKETEAATDRQIEVDIPRCHQYDELLSSPTGHQKFKRIIKAWTAFHPQYVYWQGLDSLCAPFLYLHFNDECLAFGCLTAFINSFLKDFFLKDNSAVMREYLTVFENALAFYDCQLYNHFCKINFHPELYAIPWFLTMFARRCLCQASSRLSMLRFVDVMPLYKLFHVWDLLLVSGNCFPICIGVAILSQMRRLLLQSGFNECILLFSDIPEVNLENCLKEAVSAYRIIPKSLLYNRPLSAVLSNCTSWIDSYVLKVGGELGMKMEQMSKDEDRENGLFPEICAHELLYYLDQEDANSSAFLLIDVRNEEEYARKTFPRSRNVPYTVVFKEGECIRLPPLLEDLLSRDYRMVVIIGSSRDFRARKFAAALIDFNYNRVCVLHGGIEVIKYYSVHGNSLRRIE</sequence>
<dbReference type="InterPro" id="IPR000719">
    <property type="entry name" value="Prot_kinase_dom"/>
</dbReference>
<evidence type="ECO:0000313" key="5">
    <source>
        <dbReference type="Proteomes" id="UP000030764"/>
    </source>
</evidence>
<evidence type="ECO:0000259" key="3">
    <source>
        <dbReference type="PROSITE" id="PS50206"/>
    </source>
</evidence>
<dbReference type="GO" id="GO:0004672">
    <property type="term" value="F:protein kinase activity"/>
    <property type="evidence" value="ECO:0007669"/>
    <property type="project" value="InterPro"/>
</dbReference>
<dbReference type="Gene3D" id="1.10.510.10">
    <property type="entry name" value="Transferase(Phosphotransferase) domain 1"/>
    <property type="match status" value="1"/>
</dbReference>
<dbReference type="InterPro" id="IPR001763">
    <property type="entry name" value="Rhodanese-like_dom"/>
</dbReference>
<gene>
    <name evidence="4" type="ORF">M513_10025</name>
</gene>
<feature type="domain" description="Rhodanese" evidence="3">
    <location>
        <begin position="789"/>
        <end position="888"/>
    </location>
</feature>
<dbReference type="FunFam" id="1.10.8.270:FF:000044">
    <property type="entry name" value="TBC Kinase homolog"/>
    <property type="match status" value="1"/>
</dbReference>
<protein>
    <recommendedName>
        <fullName evidence="6">TBC domain-containing protein kinase-like protein</fullName>
    </recommendedName>
</protein>
<dbReference type="SMART" id="SM00450">
    <property type="entry name" value="RHOD"/>
    <property type="match status" value="1"/>
</dbReference>
<evidence type="ECO:0000259" key="1">
    <source>
        <dbReference type="PROSITE" id="PS50011"/>
    </source>
</evidence>
<dbReference type="SUPFAM" id="SSF56112">
    <property type="entry name" value="Protein kinase-like (PK-like)"/>
    <property type="match status" value="1"/>
</dbReference>
<proteinExistence type="predicted"/>
<keyword evidence="5" id="KW-1185">Reference proteome</keyword>
<dbReference type="GO" id="GO:0031267">
    <property type="term" value="F:small GTPase binding"/>
    <property type="evidence" value="ECO:0007669"/>
    <property type="project" value="TreeGrafter"/>
</dbReference>
<dbReference type="InterPro" id="IPR011009">
    <property type="entry name" value="Kinase-like_dom_sf"/>
</dbReference>
<dbReference type="Gene3D" id="1.10.472.80">
    <property type="entry name" value="Ypt/Rab-GAP domain of gyp1p, domain 3"/>
    <property type="match status" value="2"/>
</dbReference>
<name>A0A085LVT7_9BILA</name>
<evidence type="ECO:0000259" key="2">
    <source>
        <dbReference type="PROSITE" id="PS50086"/>
    </source>
</evidence>
<dbReference type="Pfam" id="PF00581">
    <property type="entry name" value="Rhodanese"/>
    <property type="match status" value="1"/>
</dbReference>
<evidence type="ECO:0008006" key="6">
    <source>
        <dbReference type="Google" id="ProtNLM"/>
    </source>
</evidence>
<dbReference type="AlphaFoldDB" id="A0A085LVT7"/>
<dbReference type="InterPro" id="IPR035969">
    <property type="entry name" value="Rab-GAP_TBC_sf"/>
</dbReference>
<dbReference type="PANTHER" id="PTHR47219">
    <property type="entry name" value="RAB GTPASE-ACTIVATING PROTEIN 1-LIKE"/>
    <property type="match status" value="1"/>
</dbReference>
<dbReference type="PROSITE" id="PS50011">
    <property type="entry name" value="PROTEIN_KINASE_DOM"/>
    <property type="match status" value="1"/>
</dbReference>
<organism evidence="4 5">
    <name type="scientific">Trichuris suis</name>
    <name type="common">pig whipworm</name>
    <dbReference type="NCBI Taxonomy" id="68888"/>
    <lineage>
        <taxon>Eukaryota</taxon>
        <taxon>Metazoa</taxon>
        <taxon>Ecdysozoa</taxon>
        <taxon>Nematoda</taxon>
        <taxon>Enoplea</taxon>
        <taxon>Dorylaimia</taxon>
        <taxon>Trichinellida</taxon>
        <taxon>Trichuridae</taxon>
        <taxon>Trichuris</taxon>
    </lineage>
</organism>
<dbReference type="SUPFAM" id="SSF52821">
    <property type="entry name" value="Rhodanese/Cell cycle control phosphatase"/>
    <property type="match status" value="1"/>
</dbReference>
<dbReference type="SUPFAM" id="SSF47923">
    <property type="entry name" value="Ypt/Rab-GAP domain of gyp1p"/>
    <property type="match status" value="2"/>
</dbReference>
<dbReference type="InterPro" id="IPR036873">
    <property type="entry name" value="Rhodanese-like_dom_sf"/>
</dbReference>
<dbReference type="EMBL" id="KL363278">
    <property type="protein sequence ID" value="KFD49083.1"/>
    <property type="molecule type" value="Genomic_DNA"/>
</dbReference>
<dbReference type="Gene3D" id="3.40.250.10">
    <property type="entry name" value="Rhodanese-like domain"/>
    <property type="match status" value="1"/>
</dbReference>
<dbReference type="InterPro" id="IPR000195">
    <property type="entry name" value="Rab-GAP-TBC_dom"/>
</dbReference>
<dbReference type="PROSITE" id="PS50086">
    <property type="entry name" value="TBC_RABGAP"/>
    <property type="match status" value="1"/>
</dbReference>